<evidence type="ECO:0000256" key="18">
    <source>
        <dbReference type="RuleBase" id="RU003664"/>
    </source>
</evidence>
<evidence type="ECO:0000256" key="12">
    <source>
        <dbReference type="ARBA" id="ARBA00022984"/>
    </source>
</evidence>
<evidence type="ECO:0000256" key="15">
    <source>
        <dbReference type="ARBA" id="ARBA00032324"/>
    </source>
</evidence>
<dbReference type="HAMAP" id="MF_00639">
    <property type="entry name" value="MurD"/>
    <property type="match status" value="1"/>
</dbReference>
<dbReference type="GO" id="GO:0005737">
    <property type="term" value="C:cytoplasm"/>
    <property type="evidence" value="ECO:0007669"/>
    <property type="project" value="UniProtKB-SubCell"/>
</dbReference>
<dbReference type="KEGG" id="cld:CLSPO_c36920"/>
<comment type="function">
    <text evidence="1 17 18">Cell wall formation. Catalyzes the addition of glutamate to the nucleotide precursor UDP-N-acetylmuramoyl-L-alanine (UMA).</text>
</comment>
<dbReference type="InterPro" id="IPR013221">
    <property type="entry name" value="Mur_ligase_cen"/>
</dbReference>
<dbReference type="GO" id="GO:0005524">
    <property type="term" value="F:ATP binding"/>
    <property type="evidence" value="ECO:0007669"/>
    <property type="project" value="UniProtKB-UniRule"/>
</dbReference>
<comment type="subcellular location">
    <subcellularLocation>
        <location evidence="2 17 18">Cytoplasm</location>
    </subcellularLocation>
</comment>
<dbReference type="InterPro" id="IPR036565">
    <property type="entry name" value="Mur-like_cat_sf"/>
</dbReference>
<feature type="domain" description="Mur ligase central" evidence="20">
    <location>
        <begin position="122"/>
        <end position="294"/>
    </location>
</feature>
<evidence type="ECO:0000256" key="13">
    <source>
        <dbReference type="ARBA" id="ARBA00023316"/>
    </source>
</evidence>
<feature type="domain" description="Mur ligase C-terminal" evidence="19">
    <location>
        <begin position="316"/>
        <end position="435"/>
    </location>
</feature>
<name>A0A7U4JSB7_CLOSG</name>
<dbReference type="Proteomes" id="UP000033052">
    <property type="component" value="Chromosome"/>
</dbReference>
<dbReference type="InterPro" id="IPR005762">
    <property type="entry name" value="MurD"/>
</dbReference>
<dbReference type="GO" id="GO:0008764">
    <property type="term" value="F:UDP-N-acetylmuramoylalanine-D-glutamate ligase activity"/>
    <property type="evidence" value="ECO:0007669"/>
    <property type="project" value="UniProtKB-UniRule"/>
</dbReference>
<dbReference type="Gene3D" id="3.40.1190.10">
    <property type="entry name" value="Mur-like, catalytic domain"/>
    <property type="match status" value="1"/>
</dbReference>
<dbReference type="SUPFAM" id="SSF53244">
    <property type="entry name" value="MurD-like peptide ligases, peptide-binding domain"/>
    <property type="match status" value="1"/>
</dbReference>
<dbReference type="Gene3D" id="3.90.190.20">
    <property type="entry name" value="Mur ligase, C-terminal domain"/>
    <property type="match status" value="1"/>
</dbReference>
<dbReference type="Gene3D" id="3.40.50.720">
    <property type="entry name" value="NAD(P)-binding Rossmann-like Domain"/>
    <property type="match status" value="1"/>
</dbReference>
<evidence type="ECO:0000256" key="11">
    <source>
        <dbReference type="ARBA" id="ARBA00022960"/>
    </source>
</evidence>
<evidence type="ECO:0000256" key="10">
    <source>
        <dbReference type="ARBA" id="ARBA00022840"/>
    </source>
</evidence>
<evidence type="ECO:0000259" key="20">
    <source>
        <dbReference type="Pfam" id="PF08245"/>
    </source>
</evidence>
<organism evidence="21 22">
    <name type="scientific">Clostridium sporogenes</name>
    <dbReference type="NCBI Taxonomy" id="1509"/>
    <lineage>
        <taxon>Bacteria</taxon>
        <taxon>Bacillati</taxon>
        <taxon>Bacillota</taxon>
        <taxon>Clostridia</taxon>
        <taxon>Eubacteriales</taxon>
        <taxon>Clostridiaceae</taxon>
        <taxon>Clostridium</taxon>
    </lineage>
</organism>
<feature type="binding site" evidence="17">
    <location>
        <begin position="124"/>
        <end position="130"/>
    </location>
    <ligand>
        <name>ATP</name>
        <dbReference type="ChEBI" id="CHEBI:30616"/>
    </ligand>
</feature>
<evidence type="ECO:0000313" key="22">
    <source>
        <dbReference type="Proteomes" id="UP000033052"/>
    </source>
</evidence>
<evidence type="ECO:0000256" key="3">
    <source>
        <dbReference type="ARBA" id="ARBA00004752"/>
    </source>
</evidence>
<keyword evidence="7 17" id="KW-0963">Cytoplasm</keyword>
<dbReference type="UniPathway" id="UPA00219"/>
<dbReference type="Pfam" id="PF21799">
    <property type="entry name" value="MurD-like_N"/>
    <property type="match status" value="1"/>
</dbReference>
<dbReference type="RefSeq" id="WP_003495843.1">
    <property type="nucleotide sequence ID" value="NZ_CP009225.1"/>
</dbReference>
<dbReference type="EMBL" id="CP009225">
    <property type="protein sequence ID" value="AKC64369.1"/>
    <property type="molecule type" value="Genomic_DNA"/>
</dbReference>
<keyword evidence="9 17" id="KW-0547">Nucleotide-binding</keyword>
<gene>
    <name evidence="17 21" type="primary">murD</name>
    <name evidence="21" type="ORF">CLSPO_c36920</name>
</gene>
<keyword evidence="11 17" id="KW-0133">Cell shape</keyword>
<evidence type="ECO:0000259" key="19">
    <source>
        <dbReference type="Pfam" id="PF02875"/>
    </source>
</evidence>
<dbReference type="Pfam" id="PF08245">
    <property type="entry name" value="Mur_ligase_M"/>
    <property type="match status" value="1"/>
</dbReference>
<evidence type="ECO:0000256" key="8">
    <source>
        <dbReference type="ARBA" id="ARBA00022598"/>
    </source>
</evidence>
<evidence type="ECO:0000256" key="6">
    <source>
        <dbReference type="ARBA" id="ARBA00015655"/>
    </source>
</evidence>
<evidence type="ECO:0000256" key="2">
    <source>
        <dbReference type="ARBA" id="ARBA00004496"/>
    </source>
</evidence>
<dbReference type="PANTHER" id="PTHR43692:SF1">
    <property type="entry name" value="UDP-N-ACETYLMURAMOYLALANINE--D-GLUTAMATE LIGASE"/>
    <property type="match status" value="1"/>
</dbReference>
<keyword evidence="17 18" id="KW-0131">Cell cycle</keyword>
<reference evidence="21 22" key="1">
    <citation type="journal article" date="2015" name="PLoS ONE">
        <title>A universal mariner transposon system for forward genetic studies in the genus clostridium.</title>
        <authorList>
            <person name="Zhang Y."/>
            <person name="Grosse-Honebrink A."/>
            <person name="Minton N.P."/>
        </authorList>
    </citation>
    <scope>NUCLEOTIDE SEQUENCE [LARGE SCALE GENOMIC DNA]</scope>
    <source>
        <strain evidence="21 22">NCIMB 10696</strain>
    </source>
</reference>
<dbReference type="PANTHER" id="PTHR43692">
    <property type="entry name" value="UDP-N-ACETYLMURAMOYLALANINE--D-GLUTAMATE LIGASE"/>
    <property type="match status" value="1"/>
</dbReference>
<evidence type="ECO:0000256" key="1">
    <source>
        <dbReference type="ARBA" id="ARBA00002734"/>
    </source>
</evidence>
<evidence type="ECO:0000256" key="14">
    <source>
        <dbReference type="ARBA" id="ARBA00030398"/>
    </source>
</evidence>
<evidence type="ECO:0000256" key="16">
    <source>
        <dbReference type="ARBA" id="ARBA00047632"/>
    </source>
</evidence>
<dbReference type="GeneID" id="92940299"/>
<keyword evidence="8 17" id="KW-0436">Ligase</keyword>
<dbReference type="Pfam" id="PF02875">
    <property type="entry name" value="Mur_ligase_C"/>
    <property type="match status" value="1"/>
</dbReference>
<dbReference type="SUPFAM" id="SSF53623">
    <property type="entry name" value="MurD-like peptide ligases, catalytic domain"/>
    <property type="match status" value="1"/>
</dbReference>
<dbReference type="GO" id="GO:0009252">
    <property type="term" value="P:peptidoglycan biosynthetic process"/>
    <property type="evidence" value="ECO:0007669"/>
    <property type="project" value="UniProtKB-UniRule"/>
</dbReference>
<evidence type="ECO:0000256" key="17">
    <source>
        <dbReference type="HAMAP-Rule" id="MF_00639"/>
    </source>
</evidence>
<proteinExistence type="inferred from homology"/>
<keyword evidence="12 17" id="KW-0573">Peptidoglycan synthesis</keyword>
<sequence length="458" mass="51577">MKSNFSEFKDFIKYKKVAVVGIGVSNRPLIKFLVKLGAKVTAFDKKYREKLGSISAELEEMGVDLVLGENYLDKLDGYDVIFKTPSMRIDRSEFVKAKEAGAYITSEMEEFIKYCPAKIFGVTGSDGKTTTTTLVYEMLKKEGYKTWVGGNIGTPLFANIEEMKEDHMVVLELSSFQLMTMDVSPEISLITNLSPNHLDVHKDFEEYVEAKKNIFKYQENNDLLVLNKDDELTNRMEKEALGNILKFSLVEKVYDGACLSNNKLTILGKEVCDSKDIKLKGRHNIANLLAAFCMVNKYVSIDSMKYVATNFSGVEHRCEFIREVNGVKYYNDSIASSPSRTLAGLNAFEKPVILIAGGYDKKIPFEPLAEEGYDKIKTLILMGDTKSKIKSAFEKVILDKKCKIEIVMVNSMEEAVKVADDISEKGDIITLSPACASFDMYPNFEIRGNEFRNMVNSL</sequence>
<evidence type="ECO:0000256" key="9">
    <source>
        <dbReference type="ARBA" id="ARBA00022741"/>
    </source>
</evidence>
<dbReference type="AlphaFoldDB" id="A0A7U4JSB7"/>
<dbReference type="SUPFAM" id="SSF51984">
    <property type="entry name" value="MurCD N-terminal domain"/>
    <property type="match status" value="1"/>
</dbReference>
<accession>A0A7U4JSB7</accession>
<dbReference type="InterPro" id="IPR036615">
    <property type="entry name" value="Mur_ligase_C_dom_sf"/>
</dbReference>
<evidence type="ECO:0000256" key="4">
    <source>
        <dbReference type="ARBA" id="ARBA00010416"/>
    </source>
</evidence>
<keyword evidence="13 17" id="KW-0961">Cell wall biogenesis/degradation</keyword>
<dbReference type="InterPro" id="IPR004101">
    <property type="entry name" value="Mur_ligase_C"/>
</dbReference>
<evidence type="ECO:0000256" key="7">
    <source>
        <dbReference type="ARBA" id="ARBA00022490"/>
    </source>
</evidence>
<evidence type="ECO:0000313" key="21">
    <source>
        <dbReference type="EMBL" id="AKC64369.1"/>
    </source>
</evidence>
<keyword evidence="17 18" id="KW-0132">Cell division</keyword>
<comment type="similarity">
    <text evidence="4 17">Belongs to the MurCDEF family.</text>
</comment>
<dbReference type="NCBIfam" id="TIGR01087">
    <property type="entry name" value="murD"/>
    <property type="match status" value="1"/>
</dbReference>
<dbReference type="GO" id="GO:0071555">
    <property type="term" value="P:cell wall organization"/>
    <property type="evidence" value="ECO:0007669"/>
    <property type="project" value="UniProtKB-KW"/>
</dbReference>
<dbReference type="GO" id="GO:0051301">
    <property type="term" value="P:cell division"/>
    <property type="evidence" value="ECO:0007669"/>
    <property type="project" value="UniProtKB-KW"/>
</dbReference>
<comment type="catalytic activity">
    <reaction evidence="16 17 18">
        <text>UDP-N-acetyl-alpha-D-muramoyl-L-alanine + D-glutamate + ATP = UDP-N-acetyl-alpha-D-muramoyl-L-alanyl-D-glutamate + ADP + phosphate + H(+)</text>
        <dbReference type="Rhea" id="RHEA:16429"/>
        <dbReference type="ChEBI" id="CHEBI:15378"/>
        <dbReference type="ChEBI" id="CHEBI:29986"/>
        <dbReference type="ChEBI" id="CHEBI:30616"/>
        <dbReference type="ChEBI" id="CHEBI:43474"/>
        <dbReference type="ChEBI" id="CHEBI:83898"/>
        <dbReference type="ChEBI" id="CHEBI:83900"/>
        <dbReference type="ChEBI" id="CHEBI:456216"/>
        <dbReference type="EC" id="6.3.2.9"/>
    </reaction>
</comment>
<comment type="pathway">
    <text evidence="3 17 18">Cell wall biogenesis; peptidoglycan biosynthesis.</text>
</comment>
<keyword evidence="10 17" id="KW-0067">ATP-binding</keyword>
<protein>
    <recommendedName>
        <fullName evidence="6 17">UDP-N-acetylmuramoylalanine--D-glutamate ligase</fullName>
        <ecNumber evidence="5 17">6.3.2.9</ecNumber>
    </recommendedName>
    <alternativeName>
        <fullName evidence="15 17">D-glutamic acid-adding enzyme</fullName>
    </alternativeName>
    <alternativeName>
        <fullName evidence="14 17">UDP-N-acetylmuramoyl-L-alanyl-D-glutamate synthetase</fullName>
    </alternativeName>
</protein>
<dbReference type="GO" id="GO:0008360">
    <property type="term" value="P:regulation of cell shape"/>
    <property type="evidence" value="ECO:0007669"/>
    <property type="project" value="UniProtKB-KW"/>
</dbReference>
<evidence type="ECO:0000256" key="5">
    <source>
        <dbReference type="ARBA" id="ARBA00012212"/>
    </source>
</evidence>
<dbReference type="EC" id="6.3.2.9" evidence="5 17"/>